<dbReference type="PANTHER" id="PTHR33469:SF32">
    <property type="entry name" value="OS08G0366300 PROTEIN"/>
    <property type="match status" value="1"/>
</dbReference>
<reference evidence="8" key="1">
    <citation type="journal article" date="2005" name="Nature">
        <title>The map-based sequence of the rice genome.</title>
        <authorList>
            <consortium name="International rice genome sequencing project (IRGSP)"/>
            <person name="Matsumoto T."/>
            <person name="Wu J."/>
            <person name="Kanamori H."/>
            <person name="Katayose Y."/>
            <person name="Fujisawa M."/>
            <person name="Namiki N."/>
            <person name="Mizuno H."/>
            <person name="Yamamoto K."/>
            <person name="Antonio B.A."/>
            <person name="Baba T."/>
            <person name="Sakata K."/>
            <person name="Nagamura Y."/>
            <person name="Aoki H."/>
            <person name="Arikawa K."/>
            <person name="Arita K."/>
            <person name="Bito T."/>
            <person name="Chiden Y."/>
            <person name="Fujitsuka N."/>
            <person name="Fukunaka R."/>
            <person name="Hamada M."/>
            <person name="Harada C."/>
            <person name="Hayashi A."/>
            <person name="Hijishita S."/>
            <person name="Honda M."/>
            <person name="Hosokawa S."/>
            <person name="Ichikawa Y."/>
            <person name="Idonuma A."/>
            <person name="Iijima M."/>
            <person name="Ikeda M."/>
            <person name="Ikeno M."/>
            <person name="Ito K."/>
            <person name="Ito S."/>
            <person name="Ito T."/>
            <person name="Ito Y."/>
            <person name="Ito Y."/>
            <person name="Iwabuchi A."/>
            <person name="Kamiya K."/>
            <person name="Karasawa W."/>
            <person name="Kurita K."/>
            <person name="Katagiri S."/>
            <person name="Kikuta A."/>
            <person name="Kobayashi H."/>
            <person name="Kobayashi N."/>
            <person name="Machita K."/>
            <person name="Maehara T."/>
            <person name="Masukawa M."/>
            <person name="Mizubayashi T."/>
            <person name="Mukai Y."/>
            <person name="Nagasaki H."/>
            <person name="Nagata Y."/>
            <person name="Naito S."/>
            <person name="Nakashima M."/>
            <person name="Nakama Y."/>
            <person name="Nakamichi Y."/>
            <person name="Nakamura M."/>
            <person name="Meguro A."/>
            <person name="Negishi M."/>
            <person name="Ohta I."/>
            <person name="Ohta T."/>
            <person name="Okamoto M."/>
            <person name="Ono N."/>
            <person name="Saji S."/>
            <person name="Sakaguchi M."/>
            <person name="Sakai K."/>
            <person name="Shibata M."/>
            <person name="Shimokawa T."/>
            <person name="Song J."/>
            <person name="Takazaki Y."/>
            <person name="Terasawa K."/>
            <person name="Tsugane M."/>
            <person name="Tsuji K."/>
            <person name="Ueda S."/>
            <person name="Waki K."/>
            <person name="Yamagata H."/>
            <person name="Yamamoto M."/>
            <person name="Yamamoto S."/>
            <person name="Yamane H."/>
            <person name="Yoshiki S."/>
            <person name="Yoshihara R."/>
            <person name="Yukawa K."/>
            <person name="Zhong H."/>
            <person name="Yano M."/>
            <person name="Yuan Q."/>
            <person name="Ouyang S."/>
            <person name="Liu J."/>
            <person name="Jones K.M."/>
            <person name="Gansberger K."/>
            <person name="Moffat K."/>
            <person name="Hill J."/>
            <person name="Bera J."/>
            <person name="Fadrosh D."/>
            <person name="Jin S."/>
            <person name="Johri S."/>
            <person name="Kim M."/>
            <person name="Overton L."/>
            <person name="Reardon M."/>
            <person name="Tsitrin T."/>
            <person name="Vuong H."/>
            <person name="Weaver B."/>
            <person name="Ciecko A."/>
            <person name="Tallon L."/>
            <person name="Jackson J."/>
            <person name="Pai G."/>
            <person name="Aken S.V."/>
            <person name="Utterback T."/>
            <person name="Reidmuller S."/>
            <person name="Feldblyum T."/>
            <person name="Hsiao J."/>
            <person name="Zismann V."/>
            <person name="Iobst S."/>
            <person name="de Vazeille A.R."/>
            <person name="Buell C.R."/>
            <person name="Ying K."/>
            <person name="Li Y."/>
            <person name="Lu T."/>
            <person name="Huang Y."/>
            <person name="Zhao Q."/>
            <person name="Feng Q."/>
            <person name="Zhang L."/>
            <person name="Zhu J."/>
            <person name="Weng Q."/>
            <person name="Mu J."/>
            <person name="Lu Y."/>
            <person name="Fan D."/>
            <person name="Liu Y."/>
            <person name="Guan J."/>
            <person name="Zhang Y."/>
            <person name="Yu S."/>
            <person name="Liu X."/>
            <person name="Zhang Y."/>
            <person name="Hong G."/>
            <person name="Han B."/>
            <person name="Choisne N."/>
            <person name="Demange N."/>
            <person name="Orjeda G."/>
            <person name="Samain S."/>
            <person name="Cattolico L."/>
            <person name="Pelletier E."/>
            <person name="Couloux A."/>
            <person name="Segurens B."/>
            <person name="Wincker P."/>
            <person name="D'Hont A."/>
            <person name="Scarpelli C."/>
            <person name="Weissenbach J."/>
            <person name="Salanoubat M."/>
            <person name="Quetier F."/>
            <person name="Yu Y."/>
            <person name="Kim H.R."/>
            <person name="Rambo T."/>
            <person name="Currie J."/>
            <person name="Collura K."/>
            <person name="Luo M."/>
            <person name="Yang T."/>
            <person name="Ammiraju J.S.S."/>
            <person name="Engler F."/>
            <person name="Soderlund C."/>
            <person name="Wing R.A."/>
            <person name="Palmer L.E."/>
            <person name="de la Bastide M."/>
            <person name="Spiegel L."/>
            <person name="Nascimento L."/>
            <person name="Zutavern T."/>
            <person name="O'Shaughnessy A."/>
            <person name="Dike S."/>
            <person name="Dedhia N."/>
            <person name="Preston R."/>
            <person name="Balija V."/>
            <person name="McCombie W.R."/>
            <person name="Chow T."/>
            <person name="Chen H."/>
            <person name="Chung M."/>
            <person name="Chen C."/>
            <person name="Shaw J."/>
            <person name="Wu H."/>
            <person name="Hsiao K."/>
            <person name="Chao Y."/>
            <person name="Chu M."/>
            <person name="Cheng C."/>
            <person name="Hour A."/>
            <person name="Lee P."/>
            <person name="Lin S."/>
            <person name="Lin Y."/>
            <person name="Liou J."/>
            <person name="Liu S."/>
            <person name="Hsing Y."/>
            <person name="Raghuvanshi S."/>
            <person name="Mohanty A."/>
            <person name="Bharti A.K."/>
            <person name="Gaur A."/>
            <person name="Gupta V."/>
            <person name="Kumar D."/>
            <person name="Ravi V."/>
            <person name="Vij S."/>
            <person name="Kapur A."/>
            <person name="Khurana P."/>
            <person name="Khurana P."/>
            <person name="Khurana J.P."/>
            <person name="Tyagi A.K."/>
            <person name="Gaikwad K."/>
            <person name="Singh A."/>
            <person name="Dalal V."/>
            <person name="Srivastava S."/>
            <person name="Dixit A."/>
            <person name="Pal A.K."/>
            <person name="Ghazi I.A."/>
            <person name="Yadav M."/>
            <person name="Pandit A."/>
            <person name="Bhargava A."/>
            <person name="Sureshbabu K."/>
            <person name="Batra K."/>
            <person name="Sharma T.R."/>
            <person name="Mohapatra T."/>
            <person name="Singh N.K."/>
            <person name="Messing J."/>
            <person name="Nelson A.B."/>
            <person name="Fuks G."/>
            <person name="Kavchok S."/>
            <person name="Keizer G."/>
            <person name="Linton E."/>
            <person name="Llaca V."/>
            <person name="Song R."/>
            <person name="Tanyolac B."/>
            <person name="Young S."/>
            <person name="Ho-Il K."/>
            <person name="Hahn J.H."/>
            <person name="Sangsakoo G."/>
            <person name="Vanavichit A."/>
            <person name="de Mattos Luiz.A.T."/>
            <person name="Zimmer P.D."/>
            <person name="Malone G."/>
            <person name="Dellagostin O."/>
            <person name="de Oliveira A.C."/>
            <person name="Bevan M."/>
            <person name="Bancroft I."/>
            <person name="Minx P."/>
            <person name="Cordum H."/>
            <person name="Wilson R."/>
            <person name="Cheng Z."/>
            <person name="Jin W."/>
            <person name="Jiang J."/>
            <person name="Leong S.A."/>
            <person name="Iwama H."/>
            <person name="Gojobori T."/>
            <person name="Itoh T."/>
            <person name="Niimura Y."/>
            <person name="Fujii Y."/>
            <person name="Habara T."/>
            <person name="Sakai H."/>
            <person name="Sato Y."/>
            <person name="Wilson G."/>
            <person name="Kumar K."/>
            <person name="McCouch S."/>
            <person name="Juretic N."/>
            <person name="Hoen D."/>
            <person name="Wright S."/>
            <person name="Bruskiewich R."/>
            <person name="Bureau T."/>
            <person name="Miyao A."/>
            <person name="Hirochika H."/>
            <person name="Nishikawa T."/>
            <person name="Kadowaki K."/>
            <person name="Sugiura M."/>
            <person name="Burr B."/>
            <person name="Sasaki T."/>
        </authorList>
    </citation>
    <scope>NUCLEOTIDE SEQUENCE [LARGE SCALE GENOMIC DNA]</scope>
    <source>
        <strain evidence="8">cv. Nipponbare</strain>
    </source>
</reference>
<gene>
    <name evidence="7" type="primary">P0410E02.6</name>
</gene>
<evidence type="ECO:0000259" key="6">
    <source>
        <dbReference type="Pfam" id="PF07011"/>
    </source>
</evidence>
<feature type="compositionally biased region" description="Gly residues" evidence="5">
    <location>
        <begin position="1"/>
        <end position="25"/>
    </location>
</feature>
<feature type="compositionally biased region" description="Low complexity" evidence="5">
    <location>
        <begin position="319"/>
        <end position="343"/>
    </location>
</feature>
<dbReference type="InterPro" id="IPR040462">
    <property type="entry name" value="EARLY_FLOWERING_4"/>
</dbReference>
<reference evidence="8" key="2">
    <citation type="journal article" date="2008" name="Nucleic Acids Res.">
        <title>The rice annotation project database (RAP-DB): 2008 update.</title>
        <authorList>
            <consortium name="The rice annotation project (RAP)"/>
        </authorList>
    </citation>
    <scope>GENOME REANNOTATION</scope>
    <source>
        <strain evidence="8">cv. Nipponbare</strain>
    </source>
</reference>
<sequence length="357" mass="37322">MRAGTAGCGGFGGGGGARARAGGGRGARKAMTGGPHPSARAAGGPACQRRARGEEPMGRRRGERGREEKWAEPAQERKGGKRTSFRAWHDGPDTSPPRFPPLPPRRHATSPSPASLLKSSSAPPDSASASAPPLCLLQSPTPVGQRRYASGRRQAPIGRLPRRLGPGAQSGGRPHPLEREEREALKRRRHSAGGRSEQSIRLDLGMMEEDSFINNDVGEEVVVANGGDGEGVGGMARSDDGGDGGGGNVVQDPPLSLGEVRGILEQNHTLIQEISQNHKARDADRLTRNVALIRDLNTNIARVVDLYANLTGSSHSHTTSDVASATNTNATNSSSPSAAAATAEVSKQPHTTDTDAK</sequence>
<dbReference type="PANTHER" id="PTHR33469">
    <property type="entry name" value="PROTEIN ELF4-LIKE 4"/>
    <property type="match status" value="1"/>
</dbReference>
<feature type="compositionally biased region" description="Basic and acidic residues" evidence="5">
    <location>
        <begin position="51"/>
        <end position="78"/>
    </location>
</feature>
<evidence type="ECO:0000256" key="1">
    <source>
        <dbReference type="ARBA" id="ARBA00004123"/>
    </source>
</evidence>
<proteinExistence type="inferred from homology"/>
<feature type="domain" description="Protein EARLY FLOWERING 4" evidence="6">
    <location>
        <begin position="256"/>
        <end position="313"/>
    </location>
</feature>
<protein>
    <recommendedName>
        <fullName evidence="6">Protein EARLY FLOWERING 4 domain-containing protein</fullName>
    </recommendedName>
</protein>
<dbReference type="GO" id="GO:0005634">
    <property type="term" value="C:nucleus"/>
    <property type="evidence" value="ECO:0007669"/>
    <property type="project" value="UniProtKB-SubCell"/>
</dbReference>
<feature type="compositionally biased region" description="Pro residues" evidence="5">
    <location>
        <begin position="94"/>
        <end position="103"/>
    </location>
</feature>
<dbReference type="InterPro" id="IPR009741">
    <property type="entry name" value="EARLY_FLOWERING_4_dom"/>
</dbReference>
<dbReference type="Pfam" id="PF07011">
    <property type="entry name" value="Elf4"/>
    <property type="match status" value="1"/>
</dbReference>
<feature type="region of interest" description="Disordered" evidence="5">
    <location>
        <begin position="313"/>
        <end position="357"/>
    </location>
</feature>
<feature type="region of interest" description="Disordered" evidence="5">
    <location>
        <begin position="1"/>
        <end position="198"/>
    </location>
</feature>
<keyword evidence="3" id="KW-0090">Biological rhythms</keyword>
<dbReference type="GO" id="GO:0048511">
    <property type="term" value="P:rhythmic process"/>
    <property type="evidence" value="ECO:0007669"/>
    <property type="project" value="UniProtKB-KW"/>
</dbReference>
<evidence type="ECO:0000256" key="4">
    <source>
        <dbReference type="ARBA" id="ARBA00023242"/>
    </source>
</evidence>
<evidence type="ECO:0000256" key="5">
    <source>
        <dbReference type="SAM" id="MobiDB-lite"/>
    </source>
</evidence>
<dbReference type="AlphaFoldDB" id="Q6ZAE0"/>
<organism evidence="7 8">
    <name type="scientific">Oryza sativa subsp. japonica</name>
    <name type="common">Rice</name>
    <dbReference type="NCBI Taxonomy" id="39947"/>
    <lineage>
        <taxon>Eukaryota</taxon>
        <taxon>Viridiplantae</taxon>
        <taxon>Streptophyta</taxon>
        <taxon>Embryophyta</taxon>
        <taxon>Tracheophyta</taxon>
        <taxon>Spermatophyta</taxon>
        <taxon>Magnoliopsida</taxon>
        <taxon>Liliopsida</taxon>
        <taxon>Poales</taxon>
        <taxon>Poaceae</taxon>
        <taxon>BOP clade</taxon>
        <taxon>Oryzoideae</taxon>
        <taxon>Oryzeae</taxon>
        <taxon>Oryzinae</taxon>
        <taxon>Oryza</taxon>
        <taxon>Oryza sativa</taxon>
    </lineage>
</organism>
<feature type="compositionally biased region" description="Low complexity" evidence="5">
    <location>
        <begin position="110"/>
        <end position="140"/>
    </location>
</feature>
<comment type="subcellular location">
    <subcellularLocation>
        <location evidence="1">Nucleus</location>
    </subcellularLocation>
</comment>
<comment type="similarity">
    <text evidence="2">Belongs to the EARLY FLOWERING 4 family.</text>
</comment>
<dbReference type="GO" id="GO:0042753">
    <property type="term" value="P:positive regulation of circadian rhythm"/>
    <property type="evidence" value="ECO:0007669"/>
    <property type="project" value="InterPro"/>
</dbReference>
<accession>Q6ZAE0</accession>
<keyword evidence="4" id="KW-0539">Nucleus</keyword>
<name>Q6ZAE0_ORYSJ</name>
<feature type="compositionally biased region" description="Basic and acidic residues" evidence="5">
    <location>
        <begin position="175"/>
        <end position="184"/>
    </location>
</feature>
<evidence type="ECO:0000256" key="2">
    <source>
        <dbReference type="ARBA" id="ARBA00009514"/>
    </source>
</evidence>
<evidence type="ECO:0000313" key="7">
    <source>
        <dbReference type="EMBL" id="BAD03360.1"/>
    </source>
</evidence>
<dbReference type="Proteomes" id="UP000000763">
    <property type="component" value="Chromosome 8"/>
</dbReference>
<evidence type="ECO:0000313" key="8">
    <source>
        <dbReference type="Proteomes" id="UP000000763"/>
    </source>
</evidence>
<evidence type="ECO:0000256" key="3">
    <source>
        <dbReference type="ARBA" id="ARBA00023108"/>
    </source>
</evidence>
<dbReference type="EMBL" id="AP004663">
    <property type="protein sequence ID" value="BAD03360.1"/>
    <property type="molecule type" value="Genomic_DNA"/>
</dbReference>